<feature type="transmembrane region" description="Helical" evidence="1">
    <location>
        <begin position="28"/>
        <end position="49"/>
    </location>
</feature>
<dbReference type="Proteomes" id="UP001168823">
    <property type="component" value="Unassembled WGS sequence"/>
</dbReference>
<keyword evidence="1" id="KW-0472">Membrane</keyword>
<dbReference type="EMBL" id="JAUMSQ010000007">
    <property type="protein sequence ID" value="MDO3634590.1"/>
    <property type="molecule type" value="Genomic_DNA"/>
</dbReference>
<evidence type="ECO:0000313" key="3">
    <source>
        <dbReference type="Proteomes" id="UP001168823"/>
    </source>
</evidence>
<name>A0ABT8UCQ2_9MYCO</name>
<evidence type="ECO:0000256" key="1">
    <source>
        <dbReference type="SAM" id="Phobius"/>
    </source>
</evidence>
<reference evidence="2" key="1">
    <citation type="submission" date="2023-07" db="EMBL/GenBank/DDBJ databases">
        <title>Mycolicibacterium sp. nov., a novel bacterial species.</title>
        <authorList>
            <person name="Cao Y."/>
        </authorList>
    </citation>
    <scope>NUCLEOTIDE SEQUENCE</scope>
    <source>
        <strain evidence="2">KC 300</strain>
    </source>
</reference>
<evidence type="ECO:0008006" key="4">
    <source>
        <dbReference type="Google" id="ProtNLM"/>
    </source>
</evidence>
<sequence length="78" mass="8026">MIVALHLGLGGAALAASAWTGWIGNAVLVGIVGAAVVVGAHVIAGRFAYRSGKAVHARWKLRRPSPRTSAEDTNGEHT</sequence>
<gene>
    <name evidence="2" type="ORF">Q2100_02370</name>
</gene>
<accession>A0ABT8UCQ2</accession>
<keyword evidence="3" id="KW-1185">Reference proteome</keyword>
<proteinExistence type="predicted"/>
<organism evidence="2 3">
    <name type="scientific">Mycolicibacterium arseniciresistens</name>
    <dbReference type="NCBI Taxonomy" id="3062257"/>
    <lineage>
        <taxon>Bacteria</taxon>
        <taxon>Bacillati</taxon>
        <taxon>Actinomycetota</taxon>
        <taxon>Actinomycetes</taxon>
        <taxon>Mycobacteriales</taxon>
        <taxon>Mycobacteriaceae</taxon>
        <taxon>Mycolicibacterium</taxon>
    </lineage>
</organism>
<keyword evidence="1" id="KW-0812">Transmembrane</keyword>
<dbReference type="RefSeq" id="WP_302912708.1">
    <property type="nucleotide sequence ID" value="NZ_JAUMSQ010000007.1"/>
</dbReference>
<comment type="caution">
    <text evidence="2">The sequence shown here is derived from an EMBL/GenBank/DDBJ whole genome shotgun (WGS) entry which is preliminary data.</text>
</comment>
<keyword evidence="1" id="KW-1133">Transmembrane helix</keyword>
<protein>
    <recommendedName>
        <fullName evidence="4">UsfY protein</fullName>
    </recommendedName>
</protein>
<evidence type="ECO:0000313" key="2">
    <source>
        <dbReference type="EMBL" id="MDO3634590.1"/>
    </source>
</evidence>